<dbReference type="InterPro" id="IPR036410">
    <property type="entry name" value="HSP_DnaJ_Cys-rich_dom_sf"/>
</dbReference>
<reference evidence="2 4" key="1">
    <citation type="submission" date="2017-12" db="EMBL/GenBank/DDBJ databases">
        <title>Comparative Functional Genomics of Dry Heat Resistant strains isolated from the Viking Spacecraft.</title>
        <authorList>
            <person name="Seuylemezian A."/>
            <person name="Cooper K."/>
            <person name="Vaishampayan P."/>
        </authorList>
    </citation>
    <scope>NUCLEOTIDE SEQUENCE [LARGE SCALE GENOMIC DNA]</scope>
    <source>
        <strain evidence="2 4">V48-19</strain>
    </source>
</reference>
<dbReference type="InterPro" id="IPR031538">
    <property type="entry name" value="Anti-TRAP"/>
</dbReference>
<dbReference type="EMBL" id="JALAWA010000006">
    <property type="protein sequence ID" value="MCY9185284.1"/>
    <property type="molecule type" value="Genomic_DNA"/>
</dbReference>
<evidence type="ECO:0000313" key="1">
    <source>
        <dbReference type="EMBL" id="MCY9185284.1"/>
    </source>
</evidence>
<reference evidence="1" key="2">
    <citation type="submission" date="2022-02" db="EMBL/GenBank/DDBJ databases">
        <title>Crop Bioprotection Bacillus Genome Sequencing.</title>
        <authorList>
            <person name="Dunlap C."/>
        </authorList>
    </citation>
    <scope>NUCLEOTIDE SEQUENCE</scope>
    <source>
        <strain evidence="1">EC49O2N-C10</strain>
    </source>
</reference>
<dbReference type="AlphaFoldDB" id="A0A9Q2QUL5"/>
<evidence type="ECO:0000313" key="4">
    <source>
        <dbReference type="Proteomes" id="UP000234803"/>
    </source>
</evidence>
<reference evidence="3" key="3">
    <citation type="submission" date="2022-12" db="EMBL/GenBank/DDBJ databases">
        <title>Genomic of Bacillus halotolerans.</title>
        <authorList>
            <person name="Xu G."/>
            <person name="Ding Y."/>
        </authorList>
    </citation>
    <scope>NUCLEOTIDE SEQUENCE</scope>
    <source>
        <strain evidence="3">B13</strain>
    </source>
</reference>
<gene>
    <name evidence="2" type="ORF">CUU63_07000</name>
    <name evidence="1" type="ORF">MOF03_11585</name>
    <name evidence="3" type="ORF">O0R52_01465</name>
</gene>
<dbReference type="EMBL" id="CP114066">
    <property type="protein sequence ID" value="WAT21700.1"/>
    <property type="molecule type" value="Genomic_DNA"/>
</dbReference>
<evidence type="ECO:0000313" key="3">
    <source>
        <dbReference type="EMBL" id="WAT21700.1"/>
    </source>
</evidence>
<organism evidence="1 5">
    <name type="scientific">Bacillus halotolerans</name>
    <dbReference type="NCBI Taxonomy" id="260554"/>
    <lineage>
        <taxon>Bacteria</taxon>
        <taxon>Bacillati</taxon>
        <taxon>Bacillota</taxon>
        <taxon>Bacilli</taxon>
        <taxon>Bacillales</taxon>
        <taxon>Bacillaceae</taxon>
        <taxon>Bacillus</taxon>
    </lineage>
</organism>
<accession>A0A9Q2QUL5</accession>
<proteinExistence type="predicted"/>
<protein>
    <submittedName>
        <fullName evidence="1">Tryptophan RNA-binding attenuation protein</fullName>
    </submittedName>
</protein>
<dbReference type="Proteomes" id="UP000234803">
    <property type="component" value="Unassembled WGS sequence"/>
</dbReference>
<name>A0A9Q2QUL5_9BACI</name>
<evidence type="ECO:0000313" key="2">
    <source>
        <dbReference type="EMBL" id="PLS08245.1"/>
    </source>
</evidence>
<dbReference type="Proteomes" id="UP001073053">
    <property type="component" value="Unassembled WGS sequence"/>
</dbReference>
<dbReference type="Pfam" id="PF15777">
    <property type="entry name" value="Anti-TRAP"/>
    <property type="match status" value="1"/>
</dbReference>
<dbReference type="EMBL" id="PGUV01000004">
    <property type="protein sequence ID" value="PLS08245.1"/>
    <property type="molecule type" value="Genomic_DNA"/>
</dbReference>
<dbReference type="RefSeq" id="WP_024120093.1">
    <property type="nucleotide sequence ID" value="NZ_ASJT01000002.1"/>
</dbReference>
<sequence>MVIATDDLEVACPHCERAGEIEGKPCPACSGKGVILTAQGNTLLDFIQKHMNK</sequence>
<evidence type="ECO:0000313" key="6">
    <source>
        <dbReference type="Proteomes" id="UP001164713"/>
    </source>
</evidence>
<evidence type="ECO:0000313" key="5">
    <source>
        <dbReference type="Proteomes" id="UP001073053"/>
    </source>
</evidence>
<keyword evidence="6" id="KW-1185">Reference proteome</keyword>
<dbReference type="Proteomes" id="UP001164713">
    <property type="component" value="Chromosome"/>
</dbReference>
<dbReference type="SUPFAM" id="SSF57938">
    <property type="entry name" value="DnaJ/Hsp40 cysteine-rich domain"/>
    <property type="match status" value="1"/>
</dbReference>
<dbReference type="Gene3D" id="6.20.20.10">
    <property type="match status" value="1"/>
</dbReference>